<comment type="caution">
    <text evidence="7">The sequence shown here is derived from an EMBL/GenBank/DDBJ whole genome shotgun (WGS) entry which is preliminary data.</text>
</comment>
<evidence type="ECO:0000256" key="2">
    <source>
        <dbReference type="ARBA" id="ARBA00004173"/>
    </source>
</evidence>
<dbReference type="PANTHER" id="PTHR28071:SF1">
    <property type="entry name" value="REDOX PROTEIN FMP46, MITOCHONDRIAL-RELATED"/>
    <property type="match status" value="1"/>
</dbReference>
<keyword evidence="4" id="KW-0809">Transit peptide</keyword>
<evidence type="ECO:0000256" key="5">
    <source>
        <dbReference type="ARBA" id="ARBA00023002"/>
    </source>
</evidence>
<dbReference type="PROSITE" id="PS51353">
    <property type="entry name" value="ARSC"/>
    <property type="match status" value="1"/>
</dbReference>
<dbReference type="GO" id="GO:0016491">
    <property type="term" value="F:oxidoreductase activity"/>
    <property type="evidence" value="ECO:0007669"/>
    <property type="project" value="UniProtKB-KW"/>
</dbReference>
<sequence>MFSAFKRSIPQISIFHRTSSPPSQMALRILQGALSSPYPPYAHTEHPLEFNLEVIEDRPPTPDQIRTILSYTNASSPDTLLYPYSGSLSQGKDRTPEEVTSLVQQNPKVLKWPIVVDWDGGRAAVGDLEGVKNILENLGKQRDGQ</sequence>
<evidence type="ECO:0000256" key="6">
    <source>
        <dbReference type="ARBA" id="ARBA00023128"/>
    </source>
</evidence>
<dbReference type="InterPro" id="IPR012882">
    <property type="entry name" value="Fmp46"/>
</dbReference>
<dbReference type="InterPro" id="IPR036249">
    <property type="entry name" value="Thioredoxin-like_sf"/>
</dbReference>
<protein>
    <submittedName>
        <fullName evidence="7">Thioredoxin-like protein</fullName>
    </submittedName>
</protein>
<dbReference type="OrthoDB" id="59229at2759"/>
<gene>
    <name evidence="7" type="ORF">BXZ70DRAFT_117247</name>
</gene>
<keyword evidence="5" id="KW-0560">Oxidoreductase</keyword>
<comment type="subcellular location">
    <subcellularLocation>
        <location evidence="2">Mitochondrion</location>
    </subcellularLocation>
</comment>
<dbReference type="Gene3D" id="3.40.30.10">
    <property type="entry name" value="Glutaredoxin"/>
    <property type="match status" value="1"/>
</dbReference>
<organism evidence="7 8">
    <name type="scientific">Cristinia sonorae</name>
    <dbReference type="NCBI Taxonomy" id="1940300"/>
    <lineage>
        <taxon>Eukaryota</taxon>
        <taxon>Fungi</taxon>
        <taxon>Dikarya</taxon>
        <taxon>Basidiomycota</taxon>
        <taxon>Agaricomycotina</taxon>
        <taxon>Agaricomycetes</taxon>
        <taxon>Agaricomycetidae</taxon>
        <taxon>Agaricales</taxon>
        <taxon>Pleurotineae</taxon>
        <taxon>Stephanosporaceae</taxon>
        <taxon>Cristinia</taxon>
    </lineage>
</organism>
<reference evidence="7" key="1">
    <citation type="journal article" date="2021" name="New Phytol.">
        <title>Evolutionary innovations through gain and loss of genes in the ectomycorrhizal Boletales.</title>
        <authorList>
            <person name="Wu G."/>
            <person name="Miyauchi S."/>
            <person name="Morin E."/>
            <person name="Kuo A."/>
            <person name="Drula E."/>
            <person name="Varga T."/>
            <person name="Kohler A."/>
            <person name="Feng B."/>
            <person name="Cao Y."/>
            <person name="Lipzen A."/>
            <person name="Daum C."/>
            <person name="Hundley H."/>
            <person name="Pangilinan J."/>
            <person name="Johnson J."/>
            <person name="Barry K."/>
            <person name="LaButti K."/>
            <person name="Ng V."/>
            <person name="Ahrendt S."/>
            <person name="Min B."/>
            <person name="Choi I.G."/>
            <person name="Park H."/>
            <person name="Plett J.M."/>
            <person name="Magnuson J."/>
            <person name="Spatafora J.W."/>
            <person name="Nagy L.G."/>
            <person name="Henrissat B."/>
            <person name="Grigoriev I.V."/>
            <person name="Yang Z.L."/>
            <person name="Xu J."/>
            <person name="Martin F.M."/>
        </authorList>
    </citation>
    <scope>NUCLEOTIDE SEQUENCE</scope>
    <source>
        <strain evidence="7">KKN 215</strain>
    </source>
</reference>
<dbReference type="InterPro" id="IPR006660">
    <property type="entry name" value="Arsenate_reductase-like"/>
</dbReference>
<evidence type="ECO:0000313" key="8">
    <source>
        <dbReference type="Proteomes" id="UP000813824"/>
    </source>
</evidence>
<keyword evidence="6" id="KW-0496">Mitochondrion</keyword>
<dbReference type="SUPFAM" id="SSF52833">
    <property type="entry name" value="Thioredoxin-like"/>
    <property type="match status" value="1"/>
</dbReference>
<evidence type="ECO:0000256" key="3">
    <source>
        <dbReference type="ARBA" id="ARBA00009734"/>
    </source>
</evidence>
<dbReference type="GO" id="GO:0005739">
    <property type="term" value="C:mitochondrion"/>
    <property type="evidence" value="ECO:0007669"/>
    <property type="project" value="UniProtKB-SubCell"/>
</dbReference>
<comment type="function">
    <text evidence="1">Putative mitochondrial redox protein which could be involved in the reduction of small toxic molecules.</text>
</comment>
<comment type="similarity">
    <text evidence="3">Belongs to the FMP46 family.</text>
</comment>
<evidence type="ECO:0000256" key="1">
    <source>
        <dbReference type="ARBA" id="ARBA00002963"/>
    </source>
</evidence>
<evidence type="ECO:0000256" key="4">
    <source>
        <dbReference type="ARBA" id="ARBA00022946"/>
    </source>
</evidence>
<keyword evidence="8" id="KW-1185">Reference proteome</keyword>
<accession>A0A8K0URT0</accession>
<proteinExistence type="inferred from homology"/>
<dbReference type="PANTHER" id="PTHR28071">
    <property type="entry name" value="REDOX PROTEIN FMP46, MITOCHONDRIAL-RELATED"/>
    <property type="match status" value="1"/>
</dbReference>
<evidence type="ECO:0000313" key="7">
    <source>
        <dbReference type="EMBL" id="KAH8101218.1"/>
    </source>
</evidence>
<name>A0A8K0URT0_9AGAR</name>
<dbReference type="AlphaFoldDB" id="A0A8K0URT0"/>
<dbReference type="Proteomes" id="UP000813824">
    <property type="component" value="Unassembled WGS sequence"/>
</dbReference>
<dbReference type="Pfam" id="PF07955">
    <property type="entry name" value="DUF1687"/>
    <property type="match status" value="1"/>
</dbReference>
<dbReference type="EMBL" id="JAEVFJ010000013">
    <property type="protein sequence ID" value="KAH8101218.1"/>
    <property type="molecule type" value="Genomic_DNA"/>
</dbReference>